<dbReference type="PROSITE" id="PS51257">
    <property type="entry name" value="PROKAR_LIPOPROTEIN"/>
    <property type="match status" value="1"/>
</dbReference>
<dbReference type="GO" id="GO:0020037">
    <property type="term" value="F:heme binding"/>
    <property type="evidence" value="ECO:0007669"/>
    <property type="project" value="InterPro"/>
</dbReference>
<feature type="domain" description="Cytochrome c" evidence="5">
    <location>
        <begin position="50"/>
        <end position="156"/>
    </location>
</feature>
<keyword evidence="7" id="KW-1185">Reference proteome</keyword>
<accession>A0A7W6J874</accession>
<evidence type="ECO:0000313" key="6">
    <source>
        <dbReference type="EMBL" id="MBB4066583.1"/>
    </source>
</evidence>
<evidence type="ECO:0000313" key="7">
    <source>
        <dbReference type="Proteomes" id="UP000528286"/>
    </source>
</evidence>
<dbReference type="Gene3D" id="1.10.760.10">
    <property type="entry name" value="Cytochrome c-like domain"/>
    <property type="match status" value="1"/>
</dbReference>
<dbReference type="PANTHER" id="PTHR35008">
    <property type="entry name" value="BLL4482 PROTEIN-RELATED"/>
    <property type="match status" value="1"/>
</dbReference>
<dbReference type="RefSeq" id="WP_246365848.1">
    <property type="nucleotide sequence ID" value="NZ_JACIEZ010000010.1"/>
</dbReference>
<keyword evidence="2 4" id="KW-0479">Metal-binding</keyword>
<dbReference type="InterPro" id="IPR036909">
    <property type="entry name" value="Cyt_c-like_dom_sf"/>
</dbReference>
<dbReference type="GO" id="GO:0046872">
    <property type="term" value="F:metal ion binding"/>
    <property type="evidence" value="ECO:0007669"/>
    <property type="project" value="UniProtKB-KW"/>
</dbReference>
<dbReference type="SUPFAM" id="SSF46626">
    <property type="entry name" value="Cytochrome c"/>
    <property type="match status" value="2"/>
</dbReference>
<dbReference type="GO" id="GO:0009055">
    <property type="term" value="F:electron transfer activity"/>
    <property type="evidence" value="ECO:0007669"/>
    <property type="project" value="InterPro"/>
</dbReference>
<name>A0A7W6J874_9HYPH</name>
<evidence type="ECO:0000256" key="1">
    <source>
        <dbReference type="ARBA" id="ARBA00022617"/>
    </source>
</evidence>
<dbReference type="PROSITE" id="PS51007">
    <property type="entry name" value="CYTC"/>
    <property type="match status" value="2"/>
</dbReference>
<keyword evidence="3 4" id="KW-0408">Iron</keyword>
<dbReference type="InterPro" id="IPR051459">
    <property type="entry name" value="Cytochrome_c-type_DH"/>
</dbReference>
<comment type="caution">
    <text evidence="6">The sequence shown here is derived from an EMBL/GenBank/DDBJ whole genome shotgun (WGS) entry which is preliminary data.</text>
</comment>
<dbReference type="AlphaFoldDB" id="A0A7W6J874"/>
<feature type="domain" description="Cytochrome c" evidence="5">
    <location>
        <begin position="191"/>
        <end position="305"/>
    </location>
</feature>
<dbReference type="InterPro" id="IPR009056">
    <property type="entry name" value="Cyt_c-like_dom"/>
</dbReference>
<gene>
    <name evidence="6" type="ORF">GGR23_003800</name>
</gene>
<dbReference type="Proteomes" id="UP000528286">
    <property type="component" value="Unassembled WGS sequence"/>
</dbReference>
<evidence type="ECO:0000256" key="4">
    <source>
        <dbReference type="PROSITE-ProRule" id="PRU00433"/>
    </source>
</evidence>
<organism evidence="6 7">
    <name type="scientific">Gellertiella hungarica</name>
    <dbReference type="NCBI Taxonomy" id="1572859"/>
    <lineage>
        <taxon>Bacteria</taxon>
        <taxon>Pseudomonadati</taxon>
        <taxon>Pseudomonadota</taxon>
        <taxon>Alphaproteobacteria</taxon>
        <taxon>Hyphomicrobiales</taxon>
        <taxon>Rhizobiaceae</taxon>
        <taxon>Gellertiella</taxon>
    </lineage>
</organism>
<keyword evidence="1 4" id="KW-0349">Heme</keyword>
<dbReference type="Pfam" id="PF00034">
    <property type="entry name" value="Cytochrom_C"/>
    <property type="match status" value="1"/>
</dbReference>
<reference evidence="6 7" key="1">
    <citation type="submission" date="2020-08" db="EMBL/GenBank/DDBJ databases">
        <title>Genomic Encyclopedia of Type Strains, Phase IV (KMG-IV): sequencing the most valuable type-strain genomes for metagenomic binning, comparative biology and taxonomic classification.</title>
        <authorList>
            <person name="Goeker M."/>
        </authorList>
    </citation>
    <scope>NUCLEOTIDE SEQUENCE [LARGE SCALE GENOMIC DNA]</scope>
    <source>
        <strain evidence="6 7">DSM 29853</strain>
    </source>
</reference>
<proteinExistence type="predicted"/>
<protein>
    <submittedName>
        <fullName evidence="6">Mono/diheme cytochrome c family protein</fullName>
    </submittedName>
</protein>
<evidence type="ECO:0000256" key="2">
    <source>
        <dbReference type="ARBA" id="ARBA00022723"/>
    </source>
</evidence>
<dbReference type="PANTHER" id="PTHR35008:SF8">
    <property type="entry name" value="ALCOHOL DEHYDROGENASE CYTOCHROME C SUBUNIT"/>
    <property type="match status" value="1"/>
</dbReference>
<dbReference type="EMBL" id="JACIEZ010000010">
    <property type="protein sequence ID" value="MBB4066583.1"/>
    <property type="molecule type" value="Genomic_DNA"/>
</dbReference>
<sequence length="312" mass="33252">MRHFASTSRSAMTIGLVAAGLAMACAVAAGWFLSAPTVFFEEGGATLPSGDPERGKLVFLAGQCASCHASPGQPDRLKLGGGIAIASPYGTFRAPNISPHPADGIGRWSPEAFGNALVSGVSPAGEHYYPVFPYIGYTAMKVQDIADLYAYMKTLPPVSGRAPDHDLPAIFRIRRAIGLWKLAFFRERQSKATMTGEPVHDRGGYLSETLLHCAECHSSRNVFGAVSKATRFAGGPDPEDTGFVPNITPGRIGAWSEEDLVRMMQTGQTPGHGRVGSSMADVVVNLRGLPRDDLVAIARYIKSLPARETPKP</sequence>
<evidence type="ECO:0000259" key="5">
    <source>
        <dbReference type="PROSITE" id="PS51007"/>
    </source>
</evidence>
<evidence type="ECO:0000256" key="3">
    <source>
        <dbReference type="ARBA" id="ARBA00023004"/>
    </source>
</evidence>